<evidence type="ECO:0000313" key="5">
    <source>
        <dbReference type="Proteomes" id="UP001289135"/>
    </source>
</evidence>
<keyword evidence="2" id="KW-0804">Transcription</keyword>
<accession>A0AAE5AGV0</accession>
<dbReference type="GO" id="GO:0006351">
    <property type="term" value="P:DNA-templated transcription"/>
    <property type="evidence" value="ECO:0007669"/>
    <property type="project" value="InterPro"/>
</dbReference>
<reference evidence="4" key="1">
    <citation type="submission" date="2023-02" db="EMBL/GenBank/DDBJ databases">
        <title>Host association and intracellularity evolved multiple times independently in the Rickettsiales.</title>
        <authorList>
            <person name="Castelli M."/>
            <person name="Nardi T."/>
            <person name="Gammuto L."/>
            <person name="Bellinzona G."/>
            <person name="Sabaneyeva E."/>
            <person name="Potekhin A."/>
            <person name="Serra V."/>
            <person name="Petroni G."/>
            <person name="Sassera D."/>
        </authorList>
    </citation>
    <scope>NUCLEOTIDE SEQUENCE</scope>
    <source>
        <strain evidence="4">USBL-36I1</strain>
    </source>
</reference>
<dbReference type="SUPFAM" id="SSF63562">
    <property type="entry name" value="RPB6/omega subunit-like"/>
    <property type="match status" value="1"/>
</dbReference>
<dbReference type="GO" id="GO:0003899">
    <property type="term" value="F:DNA-directed RNA polymerase activity"/>
    <property type="evidence" value="ECO:0007669"/>
    <property type="project" value="InterPro"/>
</dbReference>
<evidence type="ECO:0000256" key="1">
    <source>
        <dbReference type="ARBA" id="ARBA00022478"/>
    </source>
</evidence>
<feature type="compositionally biased region" description="Basic and acidic residues" evidence="3">
    <location>
        <begin position="154"/>
        <end position="163"/>
    </location>
</feature>
<gene>
    <name evidence="4" type="ORF">Lyticum_00390</name>
</gene>
<dbReference type="Proteomes" id="UP001289135">
    <property type="component" value="Unassembled WGS sequence"/>
</dbReference>
<dbReference type="InterPro" id="IPR036161">
    <property type="entry name" value="RPB6/omega-like_sf"/>
</dbReference>
<dbReference type="AlphaFoldDB" id="A0AAE5AGV0"/>
<dbReference type="EMBL" id="JARGYU010000002">
    <property type="protein sequence ID" value="MDZ5761222.1"/>
    <property type="molecule type" value="Genomic_DNA"/>
</dbReference>
<comment type="caution">
    <text evidence="4">The sequence shown here is derived from an EMBL/GenBank/DDBJ whole genome shotgun (WGS) entry which is preliminary data.</text>
</comment>
<sequence length="229" mass="25581">MVSSNVNHTNSDDNSIYYSDSVYQNQDNNEQNIDDIDPFEEVIIASWRTRALLKGAVPLIDRANLHQNSDASDWGASNAVVTAIAEIENGLIDIKAARNEIIKTIQTYRAPESILKAAIKGSEKSDIFDGRKKNDVDNDLYSLFMEVFEEDSDGKDSDVKKDTSSNTSPNTSPNLNTPSKNVSNNSNITAQRSTTAQRGTGRNYTKKEKESYNVDIMASYVYQDEEQEF</sequence>
<evidence type="ECO:0000256" key="2">
    <source>
        <dbReference type="ARBA" id="ARBA00023163"/>
    </source>
</evidence>
<protein>
    <submittedName>
        <fullName evidence="4">Uncharacterized protein</fullName>
    </submittedName>
</protein>
<organism evidence="4 5">
    <name type="scientific">Lyticum sinuosum</name>
    <dbReference type="NCBI Taxonomy" id="1332059"/>
    <lineage>
        <taxon>Bacteria</taxon>
        <taxon>Pseudomonadati</taxon>
        <taxon>Pseudomonadota</taxon>
        <taxon>Alphaproteobacteria</taxon>
        <taxon>Rickettsiales</taxon>
        <taxon>Lyticum</taxon>
    </lineage>
</organism>
<feature type="compositionally biased region" description="Polar residues" evidence="3">
    <location>
        <begin position="180"/>
        <end position="203"/>
    </location>
</feature>
<evidence type="ECO:0000313" key="4">
    <source>
        <dbReference type="EMBL" id="MDZ5761222.1"/>
    </source>
</evidence>
<dbReference type="GO" id="GO:0000428">
    <property type="term" value="C:DNA-directed RNA polymerase complex"/>
    <property type="evidence" value="ECO:0007669"/>
    <property type="project" value="UniProtKB-KW"/>
</dbReference>
<feature type="compositionally biased region" description="Low complexity" evidence="3">
    <location>
        <begin position="164"/>
        <end position="179"/>
    </location>
</feature>
<keyword evidence="1" id="KW-0240">DNA-directed RNA polymerase</keyword>
<proteinExistence type="predicted"/>
<dbReference type="RefSeq" id="WP_322498651.1">
    <property type="nucleotide sequence ID" value="NZ_JARGYU010000002.1"/>
</dbReference>
<feature type="region of interest" description="Disordered" evidence="3">
    <location>
        <begin position="152"/>
        <end position="210"/>
    </location>
</feature>
<dbReference type="GO" id="GO:0003677">
    <property type="term" value="F:DNA binding"/>
    <property type="evidence" value="ECO:0007669"/>
    <property type="project" value="InterPro"/>
</dbReference>
<name>A0AAE5AGV0_9RICK</name>
<keyword evidence="5" id="KW-1185">Reference proteome</keyword>
<evidence type="ECO:0000256" key="3">
    <source>
        <dbReference type="SAM" id="MobiDB-lite"/>
    </source>
</evidence>